<dbReference type="PROSITE" id="PS51471">
    <property type="entry name" value="FE2OG_OXY"/>
    <property type="match status" value="1"/>
</dbReference>
<reference evidence="8 9" key="1">
    <citation type="submission" date="2018-11" db="EMBL/GenBank/DDBJ databases">
        <title>Genomic Encyclopedia of Type Strains, Phase IV (KMG-IV): sequencing the most valuable type-strain genomes for metagenomic binning, comparative biology and taxonomic classification.</title>
        <authorList>
            <person name="Goeker M."/>
        </authorList>
    </citation>
    <scope>NUCLEOTIDE SEQUENCE [LARGE SCALE GENOMIC DNA]</scope>
    <source>
        <strain evidence="8 9">DSM 5900</strain>
    </source>
</reference>
<proteinExistence type="predicted"/>
<dbReference type="SUPFAM" id="SSF52833">
    <property type="entry name" value="Thioredoxin-like"/>
    <property type="match status" value="1"/>
</dbReference>
<evidence type="ECO:0000256" key="5">
    <source>
        <dbReference type="ARBA" id="ARBA00023002"/>
    </source>
</evidence>
<keyword evidence="9" id="KW-1185">Reference proteome</keyword>
<sequence>MGMSEDAGRLAAALPLGTMLGPGEPLPWFAATTATNPSYMVDTVAGRYVVLSFPGALDSDRGRTFRNFMFGAAQSHFDTVNAIFLGVVTDPADVAAGLAMDRAPAMRWFQDFDQKLSRHLGVDGSAATLHTLVLDPALRVVARIRMEYPEAHNAALEKVLRALPPIEGEQWASGTAPVLIVPRILELDLCRRLIAAYDAHGGEDSGFMTARGGRSVGVHDHSRKRRSDYSIEDQDLCRMLAGRITRRLVPMIQRATQFRATRIERYIVACYEAERQGFFAPHRDNTTPATRHRKFAVTMNLNAEEYDGGDLRFPEFGHRTYRAPTGGAVVFSCSMLHEALPVTRGRRYAFLPFLYDDAAAEVRERTRSLIDSPGERKPDQPA</sequence>
<keyword evidence="2" id="KW-0479">Metal-binding</keyword>
<evidence type="ECO:0000259" key="7">
    <source>
        <dbReference type="PROSITE" id="PS51471"/>
    </source>
</evidence>
<dbReference type="Pfam" id="PF13640">
    <property type="entry name" value="2OG-FeII_Oxy_3"/>
    <property type="match status" value="1"/>
</dbReference>
<evidence type="ECO:0000256" key="4">
    <source>
        <dbReference type="ARBA" id="ARBA00022964"/>
    </source>
</evidence>
<dbReference type="SMART" id="SM00702">
    <property type="entry name" value="P4Hc"/>
    <property type="match status" value="1"/>
</dbReference>
<evidence type="ECO:0000313" key="8">
    <source>
        <dbReference type="EMBL" id="ROP84224.1"/>
    </source>
</evidence>
<dbReference type="GO" id="GO:0031418">
    <property type="term" value="F:L-ascorbic acid binding"/>
    <property type="evidence" value="ECO:0007669"/>
    <property type="project" value="UniProtKB-KW"/>
</dbReference>
<dbReference type="InterPro" id="IPR006620">
    <property type="entry name" value="Pro_4_hyd_alph"/>
</dbReference>
<keyword evidence="4" id="KW-0223">Dioxygenase</keyword>
<dbReference type="Gene3D" id="3.40.30.10">
    <property type="entry name" value="Glutaredoxin"/>
    <property type="match status" value="1"/>
</dbReference>
<dbReference type="EMBL" id="RJKX01000015">
    <property type="protein sequence ID" value="ROP84224.1"/>
    <property type="molecule type" value="Genomic_DNA"/>
</dbReference>
<keyword evidence="3" id="KW-0847">Vitamin C</keyword>
<dbReference type="Gene3D" id="2.60.120.620">
    <property type="entry name" value="q2cbj1_9rhob like domain"/>
    <property type="match status" value="1"/>
</dbReference>
<dbReference type="InterPro" id="IPR005123">
    <property type="entry name" value="Oxoglu/Fe-dep_dioxygenase_dom"/>
</dbReference>
<evidence type="ECO:0000313" key="9">
    <source>
        <dbReference type="Proteomes" id="UP000278222"/>
    </source>
</evidence>
<evidence type="ECO:0000256" key="6">
    <source>
        <dbReference type="ARBA" id="ARBA00023004"/>
    </source>
</evidence>
<dbReference type="GO" id="GO:0016705">
    <property type="term" value="F:oxidoreductase activity, acting on paired donors, with incorporation or reduction of molecular oxygen"/>
    <property type="evidence" value="ECO:0007669"/>
    <property type="project" value="InterPro"/>
</dbReference>
<dbReference type="AlphaFoldDB" id="A0A3N1KWA4"/>
<dbReference type="Proteomes" id="UP000278222">
    <property type="component" value="Unassembled WGS sequence"/>
</dbReference>
<dbReference type="GO" id="GO:0005506">
    <property type="term" value="F:iron ion binding"/>
    <property type="evidence" value="ECO:0007669"/>
    <property type="project" value="InterPro"/>
</dbReference>
<organism evidence="8 9">
    <name type="scientific">Stella humosa</name>
    <dbReference type="NCBI Taxonomy" id="94"/>
    <lineage>
        <taxon>Bacteria</taxon>
        <taxon>Pseudomonadati</taxon>
        <taxon>Pseudomonadota</taxon>
        <taxon>Alphaproteobacteria</taxon>
        <taxon>Rhodospirillales</taxon>
        <taxon>Stellaceae</taxon>
        <taxon>Stella</taxon>
    </lineage>
</organism>
<keyword evidence="5" id="KW-0560">Oxidoreductase</keyword>
<comment type="caution">
    <text evidence="8">The sequence shown here is derived from an EMBL/GenBank/DDBJ whole genome shotgun (WGS) entry which is preliminary data.</text>
</comment>
<evidence type="ECO:0000256" key="2">
    <source>
        <dbReference type="ARBA" id="ARBA00022723"/>
    </source>
</evidence>
<evidence type="ECO:0000256" key="3">
    <source>
        <dbReference type="ARBA" id="ARBA00022896"/>
    </source>
</evidence>
<feature type="domain" description="Fe2OG dioxygenase" evidence="7">
    <location>
        <begin position="262"/>
        <end position="357"/>
    </location>
</feature>
<comment type="cofactor">
    <cofactor evidence="1">
        <name>L-ascorbate</name>
        <dbReference type="ChEBI" id="CHEBI:38290"/>
    </cofactor>
</comment>
<dbReference type="GO" id="GO:0051213">
    <property type="term" value="F:dioxygenase activity"/>
    <property type="evidence" value="ECO:0007669"/>
    <property type="project" value="UniProtKB-KW"/>
</dbReference>
<accession>A0A3N1KWA4</accession>
<name>A0A3N1KWA4_9PROT</name>
<dbReference type="InterPro" id="IPR036249">
    <property type="entry name" value="Thioredoxin-like_sf"/>
</dbReference>
<dbReference type="InterPro" id="IPR044862">
    <property type="entry name" value="Pro_4_hyd_alph_FE2OG_OXY"/>
</dbReference>
<keyword evidence="6" id="KW-0408">Iron</keyword>
<evidence type="ECO:0000256" key="1">
    <source>
        <dbReference type="ARBA" id="ARBA00001961"/>
    </source>
</evidence>
<protein>
    <submittedName>
        <fullName evidence="8">2-oxoglutarate-Fe(II)-dependent oxygenase superfamily protein</fullName>
    </submittedName>
</protein>
<gene>
    <name evidence="8" type="ORF">EDC65_3572</name>
</gene>